<organism evidence="1 2">
    <name type="scientific">Pontivivens nitratireducens</name>
    <dbReference type="NCBI Taxonomy" id="2758038"/>
    <lineage>
        <taxon>Bacteria</taxon>
        <taxon>Pseudomonadati</taxon>
        <taxon>Pseudomonadota</taxon>
        <taxon>Alphaproteobacteria</taxon>
        <taxon>Rhodobacterales</taxon>
        <taxon>Paracoccaceae</taxon>
        <taxon>Pontivivens</taxon>
    </lineage>
</organism>
<dbReference type="AlphaFoldDB" id="A0A6G7VP44"/>
<evidence type="ECO:0000313" key="1">
    <source>
        <dbReference type="EMBL" id="QIK41853.1"/>
    </source>
</evidence>
<dbReference type="Proteomes" id="UP000500791">
    <property type="component" value="Chromosome"/>
</dbReference>
<dbReference type="EMBL" id="CP049811">
    <property type="protein sequence ID" value="QIK41853.1"/>
    <property type="molecule type" value="Genomic_DNA"/>
</dbReference>
<keyword evidence="2" id="KW-1185">Reference proteome</keyword>
<name>A0A6G7VP44_9RHOB</name>
<dbReference type="RefSeq" id="WP_166193437.1">
    <property type="nucleotide sequence ID" value="NZ_CP049811.1"/>
</dbReference>
<protein>
    <submittedName>
        <fullName evidence="1">Uncharacterized protein</fullName>
    </submittedName>
</protein>
<gene>
    <name evidence="1" type="ORF">G8E03_14470</name>
</gene>
<evidence type="ECO:0000313" key="2">
    <source>
        <dbReference type="Proteomes" id="UP000500791"/>
    </source>
</evidence>
<proteinExistence type="predicted"/>
<accession>A0A6G7VP44</accession>
<sequence length="94" mass="9924">MNVAPYAAAIGLVAAGFALTRWKPGALDMPEPNATPRLPDFRDGGDIVRQLREGAAALSPRNLTDTLGRSLIISGALLLMVRAIDGLDKKGAKR</sequence>
<dbReference type="KEGG" id="mon:G8E03_14470"/>
<reference evidence="1 2" key="1">
    <citation type="submission" date="2020-03" db="EMBL/GenBank/DDBJ databases">
        <title>Complete genome sequence of Monaibacterium sp. ALG8 with diverse plasmids.</title>
        <authorList>
            <person name="Sun C."/>
        </authorList>
    </citation>
    <scope>NUCLEOTIDE SEQUENCE [LARGE SCALE GENOMIC DNA]</scope>
    <source>
        <strain evidence="1 2">ALG8</strain>
    </source>
</reference>